<protein>
    <submittedName>
        <fullName evidence="2">D7e97f78-b2a0-49c4-900a-46db6049e10d</fullName>
    </submittedName>
</protein>
<evidence type="ECO:0000313" key="2">
    <source>
        <dbReference type="EMBL" id="SPQ18215.1"/>
    </source>
</evidence>
<dbReference type="AlphaFoldDB" id="A0A3S4B0I3"/>
<dbReference type="EMBL" id="OUUZ01000001">
    <property type="protein sequence ID" value="SPQ18215.1"/>
    <property type="molecule type" value="Genomic_DNA"/>
</dbReference>
<organism evidence="2 3">
    <name type="scientific">Thermothielavioides terrestris</name>
    <dbReference type="NCBI Taxonomy" id="2587410"/>
    <lineage>
        <taxon>Eukaryota</taxon>
        <taxon>Fungi</taxon>
        <taxon>Dikarya</taxon>
        <taxon>Ascomycota</taxon>
        <taxon>Pezizomycotina</taxon>
        <taxon>Sordariomycetes</taxon>
        <taxon>Sordariomycetidae</taxon>
        <taxon>Sordariales</taxon>
        <taxon>Chaetomiaceae</taxon>
        <taxon>Thermothielavioides</taxon>
    </lineage>
</organism>
<dbReference type="Proteomes" id="UP000289323">
    <property type="component" value="Unassembled WGS sequence"/>
</dbReference>
<name>A0A3S4B0I3_9PEZI</name>
<reference evidence="2 3" key="1">
    <citation type="submission" date="2018-04" db="EMBL/GenBank/DDBJ databases">
        <authorList>
            <person name="Huttner S."/>
            <person name="Dainat J."/>
        </authorList>
    </citation>
    <scope>NUCLEOTIDE SEQUENCE [LARGE SCALE GENOMIC DNA]</scope>
</reference>
<feature type="compositionally biased region" description="Acidic residues" evidence="1">
    <location>
        <begin position="381"/>
        <end position="402"/>
    </location>
</feature>
<feature type="region of interest" description="Disordered" evidence="1">
    <location>
        <begin position="130"/>
        <end position="190"/>
    </location>
</feature>
<feature type="compositionally biased region" description="Polar residues" evidence="1">
    <location>
        <begin position="181"/>
        <end position="190"/>
    </location>
</feature>
<evidence type="ECO:0000256" key="1">
    <source>
        <dbReference type="SAM" id="MobiDB-lite"/>
    </source>
</evidence>
<sequence length="402" mass="44104">MAPYYDTVRNPSTLRQRAISEKALRSLSSLRNAKPDKSPDPVSLWGREHLFALRVVCEKQPATGDLSILTPHLPPRGAPLPPCIQALIDGPNQNNSTLSQMSEPEIVRSYSPDSLGSVWAAFGALLRDKNGPGGSGGSSDRPSRSTEPIQRFGDYVPSDSFQIGSSPPDDRPPSSNSSGSIGYTENSQTPSVEDLTVRMANCFIRLVLNYGQVLSSPIFEFRDERLTVSHVLAASPRSAIQAVDDGGVRMFHPRGKDVQVAMLEAKRCFQAIDDGKPVVSDGLLAQMVGQAVVSLLDEEQETVSRSNVITIHATRHYVKFFHFQASPSYLQRVASLSPEDTAGPCLSVKSSEWFDLGTKKGREMTVRHLLALVKWARSVATEEDEAGEEEEEFEDDEEMEED</sequence>
<accession>A0A3S4B0I3</accession>
<proteinExistence type="predicted"/>
<feature type="region of interest" description="Disordered" evidence="1">
    <location>
        <begin position="379"/>
        <end position="402"/>
    </location>
</feature>
<gene>
    <name evidence="2" type="ORF">TT172_LOCUS634</name>
</gene>
<evidence type="ECO:0000313" key="3">
    <source>
        <dbReference type="Proteomes" id="UP000289323"/>
    </source>
</evidence>